<feature type="region of interest" description="Disordered" evidence="7">
    <location>
        <begin position="1"/>
        <end position="86"/>
    </location>
</feature>
<dbReference type="SMART" id="SM00571">
    <property type="entry name" value="DDT"/>
    <property type="match status" value="1"/>
</dbReference>
<feature type="coiled-coil region" evidence="6">
    <location>
        <begin position="878"/>
        <end position="913"/>
    </location>
</feature>
<name>A0A1Q3BK61_CEPFO</name>
<dbReference type="Pfam" id="PF15612">
    <property type="entry name" value="WHIM1"/>
    <property type="match status" value="1"/>
</dbReference>
<evidence type="ECO:0000256" key="8">
    <source>
        <dbReference type="SAM" id="Phobius"/>
    </source>
</evidence>
<comment type="caution">
    <text evidence="11">The sequence shown here is derived from an EMBL/GenBank/DDBJ whole genome shotgun (WGS) entry which is preliminary data.</text>
</comment>
<keyword evidence="8" id="KW-0812">Transmembrane</keyword>
<feature type="region of interest" description="Disordered" evidence="7">
    <location>
        <begin position="1831"/>
        <end position="1857"/>
    </location>
</feature>
<comment type="subcellular location">
    <subcellularLocation>
        <location evidence="1 4 5">Nucleus</location>
    </subcellularLocation>
</comment>
<keyword evidence="4 5" id="KW-0371">Homeobox</keyword>
<keyword evidence="2 6" id="KW-0175">Coiled coil</keyword>
<dbReference type="EMBL" id="BDDD01000631">
    <property type="protein sequence ID" value="GAV68407.1"/>
    <property type="molecule type" value="Genomic_DNA"/>
</dbReference>
<feature type="transmembrane region" description="Helical" evidence="8">
    <location>
        <begin position="1213"/>
        <end position="1238"/>
    </location>
</feature>
<feature type="compositionally biased region" description="Polar residues" evidence="7">
    <location>
        <begin position="26"/>
        <end position="47"/>
    </location>
</feature>
<evidence type="ECO:0000313" key="11">
    <source>
        <dbReference type="EMBL" id="GAV68407.1"/>
    </source>
</evidence>
<evidence type="ECO:0000313" key="12">
    <source>
        <dbReference type="Proteomes" id="UP000187406"/>
    </source>
</evidence>
<dbReference type="PROSITE" id="PS50071">
    <property type="entry name" value="HOMEOBOX_2"/>
    <property type="match status" value="1"/>
</dbReference>
<dbReference type="GO" id="GO:0003677">
    <property type="term" value="F:DNA binding"/>
    <property type="evidence" value="ECO:0007669"/>
    <property type="project" value="UniProtKB-UniRule"/>
</dbReference>
<feature type="region of interest" description="Disordered" evidence="7">
    <location>
        <begin position="332"/>
        <end position="673"/>
    </location>
</feature>
<dbReference type="SUPFAM" id="SSF46689">
    <property type="entry name" value="Homeodomain-like"/>
    <property type="match status" value="1"/>
</dbReference>
<dbReference type="Proteomes" id="UP000187406">
    <property type="component" value="Unassembled WGS sequence"/>
</dbReference>
<feature type="domain" description="Homeobox" evidence="9">
    <location>
        <begin position="1016"/>
        <end position="1076"/>
    </location>
</feature>
<gene>
    <name evidence="11" type="ORF">CFOL_v3_11910</name>
</gene>
<feature type="compositionally biased region" description="Acidic residues" evidence="7">
    <location>
        <begin position="1662"/>
        <end position="1671"/>
    </location>
</feature>
<evidence type="ECO:0000256" key="5">
    <source>
        <dbReference type="RuleBase" id="RU000682"/>
    </source>
</evidence>
<dbReference type="SUPFAM" id="SSF46565">
    <property type="entry name" value="Chaperone J-domain"/>
    <property type="match status" value="1"/>
</dbReference>
<dbReference type="InterPro" id="IPR028942">
    <property type="entry name" value="WHIM1_dom"/>
</dbReference>
<dbReference type="GO" id="GO:0005634">
    <property type="term" value="C:nucleus"/>
    <property type="evidence" value="ECO:0007669"/>
    <property type="project" value="UniProtKB-SubCell"/>
</dbReference>
<feature type="region of interest" description="Disordered" evidence="7">
    <location>
        <begin position="99"/>
        <end position="118"/>
    </location>
</feature>
<evidence type="ECO:0000259" key="9">
    <source>
        <dbReference type="PROSITE" id="PS50071"/>
    </source>
</evidence>
<feature type="compositionally biased region" description="Basic and acidic residues" evidence="7">
    <location>
        <begin position="602"/>
        <end position="673"/>
    </location>
</feature>
<feature type="compositionally biased region" description="Basic and acidic residues" evidence="7">
    <location>
        <begin position="1837"/>
        <end position="1855"/>
    </location>
</feature>
<evidence type="ECO:0000256" key="2">
    <source>
        <dbReference type="ARBA" id="ARBA00023054"/>
    </source>
</evidence>
<keyword evidence="8" id="KW-1133">Transmembrane helix</keyword>
<organism evidence="11 12">
    <name type="scientific">Cephalotus follicularis</name>
    <name type="common">Albany pitcher plant</name>
    <dbReference type="NCBI Taxonomy" id="3775"/>
    <lineage>
        <taxon>Eukaryota</taxon>
        <taxon>Viridiplantae</taxon>
        <taxon>Streptophyta</taxon>
        <taxon>Embryophyta</taxon>
        <taxon>Tracheophyta</taxon>
        <taxon>Spermatophyta</taxon>
        <taxon>Magnoliopsida</taxon>
        <taxon>eudicotyledons</taxon>
        <taxon>Gunneridae</taxon>
        <taxon>Pentapetalae</taxon>
        <taxon>rosids</taxon>
        <taxon>fabids</taxon>
        <taxon>Oxalidales</taxon>
        <taxon>Cephalotaceae</taxon>
        <taxon>Cephalotus</taxon>
    </lineage>
</organism>
<feature type="compositionally biased region" description="Polar residues" evidence="7">
    <location>
        <begin position="73"/>
        <end position="86"/>
    </location>
</feature>
<dbReference type="OrthoDB" id="6159439at2759"/>
<feature type="region of interest" description="Disordered" evidence="7">
    <location>
        <begin position="1662"/>
        <end position="1709"/>
    </location>
</feature>
<dbReference type="FunFam" id="1.10.287.110:FF:000009">
    <property type="entry name" value="Auxilin-related protein 1"/>
    <property type="match status" value="1"/>
</dbReference>
<evidence type="ECO:0000256" key="4">
    <source>
        <dbReference type="PROSITE-ProRule" id="PRU00108"/>
    </source>
</evidence>
<sequence>MDDFPGLLARDFGFKPQGKSAPMAPQRTSFGVGSGNLHRSSSKSNSIFDDHDRDNNGLLFTDVFGGPPRYTSAPPSSDSLGTTTKTASSSAFDYDSIFRDQNNSSAGAGEKSDSVSPPIFDKPVYDDDIFDGLPGIKSSPVSNTNNAKYEDVFASISSPSSRRKPQSGSPFDDLLGNLGKREAESKSERVRVDQDSTTVFDDLLPGFRGSSSSSINRYILSFLNLFFSFNICLYKLQRCIYLSSLFFLYRSTSESSRFQKSASTSTKTASGVLEDPFSVLESTSAPAVSSPGVYTDPLEEISKFGSSGNTRVEGSSVSSVFDDIDPLDSLGKSVPPVSFEVNERGRDRSPSKSGGKSGAQSSTSKEPMHKSPVESADSHSQNRMRGSNLPESPETLFDMPNVSTDFRRSVSPPSYMSTISNERNTQANRTPRSEEIFESSDDVWLTVSEIPLFTQPSSAPPPSRPPPPRPTRVTKSETGSFSSTNVRKKVNEFSAFPNSTQYTHSPKSAHAASQIDELEDFAMGRSQNNVHEQTEVLSGDDLDSNSVAAASAAAMKEAMDRAEAKFRHAKERREREYLKTARSKESVQQEKDEMTTQDASDIDLREKQERLDRERQQREREEEEREQRRLEKEREKEDKERRLERERMEKERGFARQAVERATREARERAAAEARLKAERAAVGKASAEARERAERAAVQRVQAEARERAATEARERAERAATEARERAERAAAEARAESREREARDRVRAERASVERAAAEARERAAADARERAAAAARASQQKNENDLESFFSMGSRASSAPRPRANSSDPMFDGQSKVVPETVRRTSVSSSNMKKASSTTNIVDDLSSIFGVAASSSGEFQDVEGETEDRRRARLERHQRTQERAAKALAEKNERDLQAQREQAERHRLAETLDVEIKRWAAGKEGNLRALLSTLQYVLWPECGWQPVSLTDLITGAAVKKVYRKATLCIHPDKVQQKGANLQQKYVAEKVFDLLKVQRYFWKLEYLTGYHSSRKPIEMKRKTPLQYQALENLYSENKYPTHGEMEDCGMALGLTYKEVRGWFVEKRRRDKMKNGAFLPPSLSEKLSGPADRIASETAFAKKILKHRDSSSYNRTKNTMPSASKYKHISSTFENGIDKRKKTMICLQELLNPQYILRKIFRKDGPPLGVEFDSAPSSAFLGRKGILNLAFFSPSFCLPSKWRVETFISGIFSSLFFLYLFVFLTIIVTRVTYMFFSTLSHLLLPPPSIKNFISHKVSKHSGIDHQDCNEGTTLPKKHGIGKGLMTVWRVTNPDGGDFPTGTDASVSQVTIAPQASTHVPGKQLSRKKRPPLVSVMVRHKNDMLFAFQVQSNKKENQPQSEKCELALEVVSSQDRRDLYAMLVDDEELELRELQAGPNLLTCSEHCSTNLLCGCSLCKDLLPKFPPNSVKMKKPFTTQPWDSSPEAVKKLFKVFHFLCTYSVTVDICPFTLDEFAQAFHDKDSLLLGKIHVALLKLLISDVETEVRSGIFPHSGVSCKFLALLHSVENQELVLEFWKKSLNPLTWTEILRQVLVAAGFGSNRGALQREALGKEMSFMVKYGLRPGTLKGELFRLLSVQGNNGSKVSELAKSFQIVELNLASSTEELELLICSTLSSDITLFEKISSSAYRLRINMKEDDNFQSDSEDSGSVDYHSNDGATCGTSDDSECDSEISSPSKRDHVNRHRSRGKMLTVHNEIDESNPGEVWLLGLMEGEYSDLSVEEMLNALVALIDLVGSGPSITLEVLYNVDPTKAVVEYVPNIHQHVSGAKIKRSSANQHNLPRPSWVHVGQMNSVKEAYTSSEFRPVDSASSISKRNENEKSSSSGKDTEGEIAHPMQSAFLGSDRRYNRYWLFLGPCNAFDPGHRRIYFESSEDGHWEVIDTEEALRVLLLVLDDRGRREAFLIESLEKREAYLCQAMSSSMTMNTIVNHSSQPDLPGLDTVREVSSSPVSDVDNLSLSEITKDSMPPCGAIDLEIGKKGEEQNCKGSHLQEFDAWIWNYFYLELNAVRYSKKSYLDSLAKCESCHDLYWRDEKHCRICHTTFELDFDLEERYAIHAATCRMKEDDNVSPKHKVLPSHLQSLKAAVHAIESVLPEDALLGAWRKSARRLWVKRLRRTSSLAELLQVVADFVAAINEDWLYQCNVMQSHNTFMEEITACFPTMPQTSSAVALWLVKLDELIAPYLERASSENKKDTRIRCTGKRFCVTQQ</sequence>
<dbReference type="InterPro" id="IPR036869">
    <property type="entry name" value="J_dom_sf"/>
</dbReference>
<evidence type="ECO:0000256" key="3">
    <source>
        <dbReference type="ARBA" id="ARBA00023242"/>
    </source>
</evidence>
<dbReference type="STRING" id="3775.A0A1Q3BK61"/>
<dbReference type="PROSITE" id="PS50827">
    <property type="entry name" value="DDT"/>
    <property type="match status" value="1"/>
</dbReference>
<dbReference type="Pfam" id="PF15613">
    <property type="entry name" value="WSD"/>
    <property type="match status" value="1"/>
</dbReference>
<dbReference type="InParanoid" id="A0A1Q3BK61"/>
<feature type="compositionally biased region" description="Basic and acidic residues" evidence="7">
    <location>
        <begin position="557"/>
        <end position="594"/>
    </location>
</feature>
<dbReference type="Gene3D" id="1.10.10.60">
    <property type="entry name" value="Homeodomain-like"/>
    <property type="match status" value="1"/>
</dbReference>
<feature type="compositionally biased region" description="Pro residues" evidence="7">
    <location>
        <begin position="458"/>
        <end position="470"/>
    </location>
</feature>
<dbReference type="InterPro" id="IPR044977">
    <property type="entry name" value="RLT1-3"/>
</dbReference>
<keyword evidence="4 5" id="KW-0238">DNA-binding</keyword>
<dbReference type="CDD" id="cd00086">
    <property type="entry name" value="homeodomain"/>
    <property type="match status" value="1"/>
</dbReference>
<dbReference type="InterPro" id="IPR009057">
    <property type="entry name" value="Homeodomain-like_sf"/>
</dbReference>
<feature type="compositionally biased region" description="Basic and acidic residues" evidence="7">
    <location>
        <begin position="179"/>
        <end position="190"/>
    </location>
</feature>
<dbReference type="Pfam" id="PF00046">
    <property type="entry name" value="Homeodomain"/>
    <property type="match status" value="1"/>
</dbReference>
<dbReference type="InterPro" id="IPR001356">
    <property type="entry name" value="HD"/>
</dbReference>
<evidence type="ECO:0000256" key="6">
    <source>
        <dbReference type="SAM" id="Coils"/>
    </source>
</evidence>
<dbReference type="InterPro" id="IPR018501">
    <property type="entry name" value="DDT_dom"/>
</dbReference>
<dbReference type="Gene3D" id="1.10.287.110">
    <property type="entry name" value="DnaJ domain"/>
    <property type="match status" value="1"/>
</dbReference>
<feature type="compositionally biased region" description="Polar residues" evidence="7">
    <location>
        <begin position="496"/>
        <end position="506"/>
    </location>
</feature>
<dbReference type="InterPro" id="IPR028941">
    <property type="entry name" value="WHIM2_dom"/>
</dbReference>
<dbReference type="SMART" id="SM00389">
    <property type="entry name" value="HOX"/>
    <property type="match status" value="1"/>
</dbReference>
<feature type="compositionally biased region" description="Low complexity" evidence="7">
    <location>
        <begin position="351"/>
        <end position="365"/>
    </location>
</feature>
<keyword evidence="8" id="KW-0472">Membrane</keyword>
<feature type="compositionally biased region" description="Polar residues" evidence="7">
    <location>
        <begin position="411"/>
        <end position="430"/>
    </location>
</feature>
<evidence type="ECO:0000259" key="10">
    <source>
        <dbReference type="PROSITE" id="PS50827"/>
    </source>
</evidence>
<dbReference type="PANTHER" id="PTHR36968">
    <property type="entry name" value="HOMEOBOX-DDT DOMAIN PROTEIN RLT2"/>
    <property type="match status" value="1"/>
</dbReference>
<feature type="compositionally biased region" description="Basic and acidic residues" evidence="7">
    <location>
        <begin position="703"/>
        <end position="775"/>
    </location>
</feature>
<dbReference type="Pfam" id="PF02791">
    <property type="entry name" value="DDT"/>
    <property type="match status" value="1"/>
</dbReference>
<evidence type="ECO:0000256" key="7">
    <source>
        <dbReference type="SAM" id="MobiDB-lite"/>
    </source>
</evidence>
<feature type="region of interest" description="Disordered" evidence="7">
    <location>
        <begin position="703"/>
        <end position="819"/>
    </location>
</feature>
<reference evidence="12" key="1">
    <citation type="submission" date="2016-04" db="EMBL/GenBank/DDBJ databases">
        <title>Cephalotus genome sequencing.</title>
        <authorList>
            <person name="Fukushima K."/>
            <person name="Hasebe M."/>
            <person name="Fang X."/>
        </authorList>
    </citation>
    <scope>NUCLEOTIDE SEQUENCE [LARGE SCALE GENOMIC DNA]</scope>
    <source>
        <strain evidence="12">cv. St1</strain>
    </source>
</reference>
<feature type="domain" description="DDT" evidence="10">
    <location>
        <begin position="1446"/>
        <end position="1505"/>
    </location>
</feature>
<feature type="compositionally biased region" description="Low complexity" evidence="7">
    <location>
        <begin position="798"/>
        <end position="813"/>
    </location>
</feature>
<feature type="compositionally biased region" description="Polar residues" evidence="7">
    <location>
        <begin position="476"/>
        <end position="485"/>
    </location>
</feature>
<dbReference type="PANTHER" id="PTHR36968:SF8">
    <property type="entry name" value="HOMEOBOX-DDT DOMAIN PROTEIN RLT3 ISOFORM X1"/>
    <property type="match status" value="1"/>
</dbReference>
<feature type="compositionally biased region" description="Basic and acidic residues" evidence="7">
    <location>
        <begin position="341"/>
        <end position="350"/>
    </location>
</feature>
<accession>A0A1Q3BK61</accession>
<feature type="region of interest" description="Disordered" evidence="7">
    <location>
        <begin position="156"/>
        <end position="190"/>
    </location>
</feature>
<proteinExistence type="predicted"/>
<keyword evidence="3 4" id="KW-0539">Nucleus</keyword>
<keyword evidence="12" id="KW-1185">Reference proteome</keyword>
<protein>
    <submittedName>
        <fullName evidence="11">Homeobox domain-containing protein/DDT domain-containing protein</fullName>
    </submittedName>
</protein>
<dbReference type="GO" id="GO:0006357">
    <property type="term" value="P:regulation of transcription by RNA polymerase II"/>
    <property type="evidence" value="ECO:0007669"/>
    <property type="project" value="InterPro"/>
</dbReference>
<evidence type="ECO:0000256" key="1">
    <source>
        <dbReference type="ARBA" id="ARBA00004123"/>
    </source>
</evidence>
<feature type="DNA-binding region" description="Homeobox" evidence="4">
    <location>
        <begin position="1018"/>
        <end position="1077"/>
    </location>
</feature>